<keyword evidence="4 5" id="KW-0472">Membrane</keyword>
<keyword evidence="3 5" id="KW-1133">Transmembrane helix</keyword>
<dbReference type="Proteomes" id="UP001431783">
    <property type="component" value="Unassembled WGS sequence"/>
</dbReference>
<dbReference type="AlphaFoldDB" id="A0AAW1VEY7"/>
<gene>
    <name evidence="6" type="ORF">WA026_012125</name>
</gene>
<accession>A0AAW1VEY7</accession>
<proteinExistence type="predicted"/>
<feature type="transmembrane region" description="Helical" evidence="5">
    <location>
        <begin position="23"/>
        <end position="49"/>
    </location>
</feature>
<evidence type="ECO:0008006" key="8">
    <source>
        <dbReference type="Google" id="ProtNLM"/>
    </source>
</evidence>
<keyword evidence="7" id="KW-1185">Reference proteome</keyword>
<evidence type="ECO:0000256" key="2">
    <source>
        <dbReference type="ARBA" id="ARBA00022692"/>
    </source>
</evidence>
<evidence type="ECO:0000313" key="6">
    <source>
        <dbReference type="EMBL" id="KAK9890780.1"/>
    </source>
</evidence>
<keyword evidence="2 5" id="KW-0812">Transmembrane</keyword>
<dbReference type="GO" id="GO:0004930">
    <property type="term" value="F:G protein-coupled receptor activity"/>
    <property type="evidence" value="ECO:0007669"/>
    <property type="project" value="InterPro"/>
</dbReference>
<feature type="transmembrane region" description="Helical" evidence="5">
    <location>
        <begin position="99"/>
        <end position="119"/>
    </location>
</feature>
<name>A0AAW1VEY7_9CUCU</name>
<evidence type="ECO:0000256" key="3">
    <source>
        <dbReference type="ARBA" id="ARBA00022989"/>
    </source>
</evidence>
<dbReference type="EMBL" id="JARQZJ010000126">
    <property type="protein sequence ID" value="KAK9890780.1"/>
    <property type="molecule type" value="Genomic_DNA"/>
</dbReference>
<evidence type="ECO:0000313" key="7">
    <source>
        <dbReference type="Proteomes" id="UP001431783"/>
    </source>
</evidence>
<dbReference type="GO" id="GO:0016020">
    <property type="term" value="C:membrane"/>
    <property type="evidence" value="ECO:0007669"/>
    <property type="project" value="UniProtKB-SubCell"/>
</dbReference>
<organism evidence="6 7">
    <name type="scientific">Henosepilachna vigintioctopunctata</name>
    <dbReference type="NCBI Taxonomy" id="420089"/>
    <lineage>
        <taxon>Eukaryota</taxon>
        <taxon>Metazoa</taxon>
        <taxon>Ecdysozoa</taxon>
        <taxon>Arthropoda</taxon>
        <taxon>Hexapoda</taxon>
        <taxon>Insecta</taxon>
        <taxon>Pterygota</taxon>
        <taxon>Neoptera</taxon>
        <taxon>Endopterygota</taxon>
        <taxon>Coleoptera</taxon>
        <taxon>Polyphaga</taxon>
        <taxon>Cucujiformia</taxon>
        <taxon>Coccinelloidea</taxon>
        <taxon>Coccinellidae</taxon>
        <taxon>Epilachninae</taxon>
        <taxon>Epilachnini</taxon>
        <taxon>Henosepilachna</taxon>
    </lineage>
</organism>
<feature type="transmembrane region" description="Helical" evidence="5">
    <location>
        <begin position="172"/>
        <end position="191"/>
    </location>
</feature>
<protein>
    <recommendedName>
        <fullName evidence="8">G-protein coupled receptors family 1 profile domain-containing protein</fullName>
    </recommendedName>
</protein>
<comment type="caution">
    <text evidence="6">The sequence shown here is derived from an EMBL/GenBank/DDBJ whole genome shotgun (WGS) entry which is preliminary data.</text>
</comment>
<reference evidence="6 7" key="1">
    <citation type="submission" date="2023-03" db="EMBL/GenBank/DDBJ databases">
        <title>Genome insight into feeding habits of ladybird beetles.</title>
        <authorList>
            <person name="Li H.-S."/>
            <person name="Huang Y.-H."/>
            <person name="Pang H."/>
        </authorList>
    </citation>
    <scope>NUCLEOTIDE SEQUENCE [LARGE SCALE GENOMIC DNA]</scope>
    <source>
        <strain evidence="6">SYSU_2023b</strain>
        <tissue evidence="6">Whole body</tissue>
    </source>
</reference>
<feature type="transmembrane region" description="Helical" evidence="5">
    <location>
        <begin position="61"/>
        <end position="79"/>
    </location>
</feature>
<evidence type="ECO:0000256" key="5">
    <source>
        <dbReference type="SAM" id="Phobius"/>
    </source>
</evidence>
<evidence type="ECO:0000256" key="4">
    <source>
        <dbReference type="ARBA" id="ARBA00023136"/>
    </source>
</evidence>
<comment type="subcellular location">
    <subcellularLocation>
        <location evidence="1">Membrane</location>
    </subcellularLocation>
</comment>
<evidence type="ECO:0000256" key="1">
    <source>
        <dbReference type="ARBA" id="ARBA00004370"/>
    </source>
</evidence>
<feature type="transmembrane region" description="Helical" evidence="5">
    <location>
        <begin position="140"/>
        <end position="166"/>
    </location>
</feature>
<dbReference type="InterPro" id="IPR000276">
    <property type="entry name" value="GPCR_Rhodpsn"/>
</dbReference>
<feature type="transmembrane region" description="Helical" evidence="5">
    <location>
        <begin position="203"/>
        <end position="227"/>
    </location>
</feature>
<sequence length="232" mass="26875">MDDSDTSANITMEAQSNNFMGKYFIIDITLLMVSVMGVVADILIVFAVIKFETLHTRRNMYLVNFCLLNSIFLSISPAVMHTSTKIVQTYFLCFSDEVFLILMISNHMFICVVITDWYITTYKSINLAVRCRRSYKVVVTTVWLIIFSLLFTVILQCLIGIAIYPLLLYGGLFFYFICILFLAFFHIMKYVNEKTTSIIDVKWNVEVLSTTLYLVCWSQIGFMYFLLMFSGL</sequence>
<dbReference type="PRINTS" id="PR00237">
    <property type="entry name" value="GPCRRHODOPSN"/>
</dbReference>